<dbReference type="EMBL" id="BONU01000006">
    <property type="protein sequence ID" value="GIG72900.1"/>
    <property type="molecule type" value="Genomic_DNA"/>
</dbReference>
<evidence type="ECO:0000313" key="4">
    <source>
        <dbReference type="Proteomes" id="UP000653674"/>
    </source>
</evidence>
<dbReference type="SUPFAM" id="SSF56349">
    <property type="entry name" value="DNA breaking-rejoining enzymes"/>
    <property type="match status" value="1"/>
</dbReference>
<dbReference type="GO" id="GO:0006310">
    <property type="term" value="P:DNA recombination"/>
    <property type="evidence" value="ECO:0007669"/>
    <property type="project" value="UniProtKB-KW"/>
</dbReference>
<evidence type="ECO:0008006" key="5">
    <source>
        <dbReference type="Google" id="ProtNLM"/>
    </source>
</evidence>
<evidence type="ECO:0000256" key="1">
    <source>
        <dbReference type="ARBA" id="ARBA00023172"/>
    </source>
</evidence>
<keyword evidence="1" id="KW-0233">DNA recombination</keyword>
<dbReference type="InterPro" id="IPR011010">
    <property type="entry name" value="DNA_brk_join_enz"/>
</dbReference>
<dbReference type="GO" id="GO:0003677">
    <property type="term" value="F:DNA binding"/>
    <property type="evidence" value="ECO:0007669"/>
    <property type="project" value="InterPro"/>
</dbReference>
<keyword evidence="4" id="KW-1185">Reference proteome</keyword>
<sequence>MTTTAGRTAATQPSTLGLPHDHPAFPHDHLAPAVHEHGITPPRYGDDVWPLHLLHHAGTARSLNIAWNDFPAPFRETMRMACWHMLNLPATMTGDGRLGTVDNPSPATAHLTVGHWRAFIRWLHANHPNVSDLSHVIRSHFEAWATLGETAATSEPGRRNRLVALSRLWAYSQALPPRHRLAEPPWTRRRMRPYLGEVPARSDNSTEPIPTATMGPLLTAAMFYVDRHLARATSSPALKQADRMALSGAGLVVIAYLTGMRPHEVMALRRGCSTIVEDPDGTRRYEVHGEVSKGVRDETGRHITAGIPREQPWVTIEPAYRAIQALERLAEEAGQDVLFGHLRSGRTGTRIGNIITVDGGNERISAFIQHANEHSAINGYPPIPDGPDDKPTLSRFRRTLAWHIVRQPGGEIALGVQYGHMRIVTGQGYAGRSEAGMLDVIDLEEVALALDTIDAIAERLSAGEVISGPAADTVKARVERVRHEFAGVKRTDRELARLRGLSHLQVFDVPHTLVVCAFQPSTAACLDSEEAAERRRTPAADRCVTGCANAARTNGHIAALRQRVHEAEADRDVSPAPLARRLDRQIQAWRDAITTHEQAAAAVTQRQPTTGQGPVGARNDS</sequence>
<accession>A0A8J3LXI0</accession>
<feature type="compositionally biased region" description="Basic and acidic residues" evidence="2">
    <location>
        <begin position="19"/>
        <end position="29"/>
    </location>
</feature>
<proteinExistence type="predicted"/>
<feature type="region of interest" description="Disordered" evidence="2">
    <location>
        <begin position="1"/>
        <end position="29"/>
    </location>
</feature>
<name>A0A8J3LXI0_9ACTN</name>
<organism evidence="3 4">
    <name type="scientific">Planosporangium flavigriseum</name>
    <dbReference type="NCBI Taxonomy" id="373681"/>
    <lineage>
        <taxon>Bacteria</taxon>
        <taxon>Bacillati</taxon>
        <taxon>Actinomycetota</taxon>
        <taxon>Actinomycetes</taxon>
        <taxon>Micromonosporales</taxon>
        <taxon>Micromonosporaceae</taxon>
        <taxon>Planosporangium</taxon>
    </lineage>
</organism>
<comment type="caution">
    <text evidence="3">The sequence shown here is derived from an EMBL/GenBank/DDBJ whole genome shotgun (WGS) entry which is preliminary data.</text>
</comment>
<feature type="compositionally biased region" description="Polar residues" evidence="2">
    <location>
        <begin position="1"/>
        <end position="15"/>
    </location>
</feature>
<dbReference type="GO" id="GO:0015074">
    <property type="term" value="P:DNA integration"/>
    <property type="evidence" value="ECO:0007669"/>
    <property type="project" value="InterPro"/>
</dbReference>
<evidence type="ECO:0000313" key="3">
    <source>
        <dbReference type="EMBL" id="GIG72900.1"/>
    </source>
</evidence>
<protein>
    <recommendedName>
        <fullName evidence="5">Integrase</fullName>
    </recommendedName>
</protein>
<feature type="region of interest" description="Disordered" evidence="2">
    <location>
        <begin position="599"/>
        <end position="621"/>
    </location>
</feature>
<dbReference type="Gene3D" id="1.10.443.10">
    <property type="entry name" value="Intergrase catalytic core"/>
    <property type="match status" value="1"/>
</dbReference>
<dbReference type="InterPro" id="IPR013762">
    <property type="entry name" value="Integrase-like_cat_sf"/>
</dbReference>
<gene>
    <name evidence="3" type="ORF">Pfl04_13040</name>
</gene>
<evidence type="ECO:0000256" key="2">
    <source>
        <dbReference type="SAM" id="MobiDB-lite"/>
    </source>
</evidence>
<dbReference type="AlphaFoldDB" id="A0A8J3LXI0"/>
<reference evidence="3" key="1">
    <citation type="submission" date="2021-01" db="EMBL/GenBank/DDBJ databases">
        <title>Whole genome shotgun sequence of Planosporangium flavigriseum NBRC 105377.</title>
        <authorList>
            <person name="Komaki H."/>
            <person name="Tamura T."/>
        </authorList>
    </citation>
    <scope>NUCLEOTIDE SEQUENCE</scope>
    <source>
        <strain evidence="3">NBRC 105377</strain>
    </source>
</reference>
<dbReference type="Proteomes" id="UP000653674">
    <property type="component" value="Unassembled WGS sequence"/>
</dbReference>